<evidence type="ECO:0000256" key="4">
    <source>
        <dbReference type="ARBA" id="ARBA00022448"/>
    </source>
</evidence>
<keyword evidence="4" id="KW-0813">Transport</keyword>
<dbReference type="PANTHER" id="PTHR13302">
    <property type="entry name" value="CONSERVED OLIGOMERIC GOLGI COMPLEX COMPONENT 3"/>
    <property type="match status" value="1"/>
</dbReference>
<dbReference type="Pfam" id="PF20671">
    <property type="entry name" value="COG3_C"/>
    <property type="match status" value="1"/>
</dbReference>
<sequence length="779" mass="85452">MPAHIAEKQSTAPAVSSVSAEDKEATGSATALEEVILQNSNQFCRWHTELEAARTLETEEKYRRYADTLSGHLASCDALLETVDATLQQFDTLKAQHYNVSGKTRSLHDSCERLVDEKDKLVDFADALRSKLAYFDELERLSSQFHSGTMSVDVDTFLPVLHRLDECIMHITSNPQYADSAAYAGKFRQLQARAMAAVRAKVQQVLRHAMEQVQAAIAEARAGGRGREALENGHASSSSTPRAGGAAGASSSGIGPALAEGTETALLYVRFRAAAEPGLKGLLAGVAARAQRREYMQLLADCQRGYCEVRLLLVADVVGARMAEYSREPLPSLTRSGCSYLMQVCQMEHQLYDQFFPQLDEDGAALGPLMEPLCTVLYDALRPVFIQLQSLEALCSLVDILQHEVLEEQLGRRGDAVAPLRPTLRRILADIQERLTFRAQAFIKEAVANFQPTSQDLDYPGKLQRLAEQPESAAASAATEQTPLVGAAVANGDSSSLKESSPSAYASWYPPVQQTLLCLSKLYRCVEARVFAGLAQDAVSSCTKAVQEAAKAVQKRSSAMDGQLFLIKQLLILREQIAPFEADFSVVEKDLDFTHMRDHLRRILAGQASLFTMSADNAMVQFISRGAPRLLESQVDSKKDLEKLLKATCEVFIMAVTKLTVEPMLSFITKVTAVRVASSLNSGKRLREQAFASPERLEEMAVKVREALQKDLPGVAAKMRLYLNNPATHAILFKPIKSNIAEAHGQIASLLDSEYTKEEVARISLTPPQELAHMLDSLC</sequence>
<name>A0ABP1FNK2_9CHLO</name>
<dbReference type="InterPro" id="IPR016159">
    <property type="entry name" value="Cullin_repeat-like_dom_sf"/>
</dbReference>
<evidence type="ECO:0000313" key="13">
    <source>
        <dbReference type="Proteomes" id="UP001497392"/>
    </source>
</evidence>
<feature type="domain" description="Conserved oligomeric Golgi complex subunit 3 C-terminal" evidence="11">
    <location>
        <begin position="265"/>
        <end position="596"/>
    </location>
</feature>
<dbReference type="EMBL" id="CAXHTA020000002">
    <property type="protein sequence ID" value="CAL5219622.1"/>
    <property type="molecule type" value="Genomic_DNA"/>
</dbReference>
<dbReference type="PANTHER" id="PTHR13302:SF8">
    <property type="entry name" value="CONSERVED OLIGOMERIC GOLGI COMPLEX SUBUNIT 3"/>
    <property type="match status" value="1"/>
</dbReference>
<comment type="similarity">
    <text evidence="2">Belongs to the COG3 family.</text>
</comment>
<comment type="subcellular location">
    <subcellularLocation>
        <location evidence="1">Golgi apparatus membrane</location>
        <topology evidence="1">Peripheral membrane protein</topology>
    </subcellularLocation>
</comment>
<evidence type="ECO:0000256" key="6">
    <source>
        <dbReference type="ARBA" id="ARBA00023034"/>
    </source>
</evidence>
<dbReference type="SUPFAM" id="SSF74788">
    <property type="entry name" value="Cullin repeat-like"/>
    <property type="match status" value="1"/>
</dbReference>
<keyword evidence="6" id="KW-0333">Golgi apparatus</keyword>
<dbReference type="InterPro" id="IPR048320">
    <property type="entry name" value="COG3_N"/>
</dbReference>
<evidence type="ECO:0000256" key="7">
    <source>
        <dbReference type="ARBA" id="ARBA00023136"/>
    </source>
</evidence>
<dbReference type="InterPro" id="IPR048685">
    <property type="entry name" value="COG3_C"/>
</dbReference>
<reference evidence="12 13" key="1">
    <citation type="submission" date="2024-06" db="EMBL/GenBank/DDBJ databases">
        <authorList>
            <person name="Kraege A."/>
            <person name="Thomma B."/>
        </authorList>
    </citation>
    <scope>NUCLEOTIDE SEQUENCE [LARGE SCALE GENOMIC DNA]</scope>
</reference>
<keyword evidence="5" id="KW-0653">Protein transport</keyword>
<evidence type="ECO:0000259" key="11">
    <source>
        <dbReference type="Pfam" id="PF20671"/>
    </source>
</evidence>
<evidence type="ECO:0000256" key="8">
    <source>
        <dbReference type="ARBA" id="ARBA00031339"/>
    </source>
</evidence>
<organism evidence="12 13">
    <name type="scientific">Coccomyxa viridis</name>
    <dbReference type="NCBI Taxonomy" id="1274662"/>
    <lineage>
        <taxon>Eukaryota</taxon>
        <taxon>Viridiplantae</taxon>
        <taxon>Chlorophyta</taxon>
        <taxon>core chlorophytes</taxon>
        <taxon>Trebouxiophyceae</taxon>
        <taxon>Trebouxiophyceae incertae sedis</taxon>
        <taxon>Coccomyxaceae</taxon>
        <taxon>Coccomyxa</taxon>
    </lineage>
</organism>
<gene>
    <name evidence="12" type="primary">g1494</name>
    <name evidence="12" type="ORF">VP750_LOCUS1281</name>
</gene>
<accession>A0ABP1FNK2</accession>
<feature type="domain" description="Conserved oligomeric Golgi complex subunit 3 N-terminal" evidence="10">
    <location>
        <begin position="65"/>
        <end position="207"/>
    </location>
</feature>
<evidence type="ECO:0000259" key="10">
    <source>
        <dbReference type="Pfam" id="PF04136"/>
    </source>
</evidence>
<dbReference type="Proteomes" id="UP001497392">
    <property type="component" value="Unassembled WGS sequence"/>
</dbReference>
<feature type="region of interest" description="Disordered" evidence="9">
    <location>
        <begin position="224"/>
        <end position="251"/>
    </location>
</feature>
<evidence type="ECO:0000256" key="9">
    <source>
        <dbReference type="SAM" id="MobiDB-lite"/>
    </source>
</evidence>
<protein>
    <recommendedName>
        <fullName evidence="3">Conserved oligomeric Golgi complex subunit 3</fullName>
    </recommendedName>
    <alternativeName>
        <fullName evidence="8">Component of oligomeric Golgi complex 3</fullName>
    </alternativeName>
</protein>
<feature type="compositionally biased region" description="Polar residues" evidence="9">
    <location>
        <begin position="8"/>
        <end position="19"/>
    </location>
</feature>
<evidence type="ECO:0000256" key="2">
    <source>
        <dbReference type="ARBA" id="ARBA00009936"/>
    </source>
</evidence>
<dbReference type="InterPro" id="IPR007265">
    <property type="entry name" value="COG_su3"/>
</dbReference>
<proteinExistence type="inferred from homology"/>
<dbReference type="Pfam" id="PF04136">
    <property type="entry name" value="COG3_N"/>
    <property type="match status" value="1"/>
</dbReference>
<evidence type="ECO:0000313" key="12">
    <source>
        <dbReference type="EMBL" id="CAL5219622.1"/>
    </source>
</evidence>
<comment type="caution">
    <text evidence="12">The sequence shown here is derived from an EMBL/GenBank/DDBJ whole genome shotgun (WGS) entry which is preliminary data.</text>
</comment>
<evidence type="ECO:0000256" key="5">
    <source>
        <dbReference type="ARBA" id="ARBA00022927"/>
    </source>
</evidence>
<evidence type="ECO:0000256" key="3">
    <source>
        <dbReference type="ARBA" id="ARBA00020976"/>
    </source>
</evidence>
<evidence type="ECO:0000256" key="1">
    <source>
        <dbReference type="ARBA" id="ARBA00004395"/>
    </source>
</evidence>
<feature type="compositionally biased region" description="Low complexity" evidence="9">
    <location>
        <begin position="235"/>
        <end position="251"/>
    </location>
</feature>
<keyword evidence="7" id="KW-0472">Membrane</keyword>
<keyword evidence="13" id="KW-1185">Reference proteome</keyword>
<feature type="region of interest" description="Disordered" evidence="9">
    <location>
        <begin position="1"/>
        <end position="22"/>
    </location>
</feature>